<feature type="region of interest" description="Disordered" evidence="1">
    <location>
        <begin position="298"/>
        <end position="323"/>
    </location>
</feature>
<keyword evidence="4" id="KW-1185">Reference proteome</keyword>
<dbReference type="InterPro" id="IPR009677">
    <property type="entry name" value="DUF1266"/>
</dbReference>
<feature type="compositionally biased region" description="Low complexity" evidence="1">
    <location>
        <begin position="298"/>
        <end position="308"/>
    </location>
</feature>
<protein>
    <submittedName>
        <fullName evidence="3">DUF1266 domain-containing protein</fullName>
    </submittedName>
</protein>
<dbReference type="Pfam" id="PF06889">
    <property type="entry name" value="DUF1266"/>
    <property type="match status" value="1"/>
</dbReference>
<feature type="domain" description="DUF1266" evidence="2">
    <location>
        <begin position="280"/>
        <end position="451"/>
    </location>
</feature>
<gene>
    <name evidence="3" type="ORF">LHJ74_14055</name>
</gene>
<proteinExistence type="predicted"/>
<organism evidence="3 4">
    <name type="scientific">Streptomyces gossypii</name>
    <dbReference type="NCBI Taxonomy" id="2883101"/>
    <lineage>
        <taxon>Bacteria</taxon>
        <taxon>Bacillati</taxon>
        <taxon>Actinomycetota</taxon>
        <taxon>Actinomycetes</taxon>
        <taxon>Kitasatosporales</taxon>
        <taxon>Streptomycetaceae</taxon>
        <taxon>Streptomyces</taxon>
    </lineage>
</organism>
<reference evidence="3 4" key="1">
    <citation type="submission" date="2021-10" db="EMBL/GenBank/DDBJ databases">
        <title>Streptomyces gossypii sp. nov., isolated from soil collected from cotton field.</title>
        <authorList>
            <person name="Ge X."/>
            <person name="Chen X."/>
            <person name="Liu W."/>
        </authorList>
    </citation>
    <scope>NUCLEOTIDE SEQUENCE [LARGE SCALE GENOMIC DNA]</scope>
    <source>
        <strain evidence="3 4">N2-109</strain>
    </source>
</reference>
<dbReference type="RefSeq" id="WP_260218346.1">
    <property type="nucleotide sequence ID" value="NZ_JAJAGO010000006.1"/>
</dbReference>
<dbReference type="Proteomes" id="UP001156389">
    <property type="component" value="Unassembled WGS sequence"/>
</dbReference>
<evidence type="ECO:0000313" key="3">
    <source>
        <dbReference type="EMBL" id="MCT2591020.1"/>
    </source>
</evidence>
<evidence type="ECO:0000256" key="1">
    <source>
        <dbReference type="SAM" id="MobiDB-lite"/>
    </source>
</evidence>
<name>A0ABT2JT20_9ACTN</name>
<feature type="region of interest" description="Disordered" evidence="1">
    <location>
        <begin position="1"/>
        <end position="23"/>
    </location>
</feature>
<sequence length="452" mass="50066">MGMWNAPGGSDGPDAGRPRGYPDWQAPTEIEHGLYEAKMREDWPAYFDILAGTELYHAAPRGYLDSNPGKVRFTSFHDPVSGGHGYVLLTSGVLPPPAPDPVFFHSSLGWFAREWPDDTAWAAINPGTPCEAHFATTAAHRAVWQQHADRVEDHGHHQLRTLWSGALQGPVAHGLACTALMYVNNGEFWNMLGHGLGYDTEKSRLEKWWGVTGRATWFEYQERLLHGDMVDARWEFVLRVRESLRRAAEAGPGPGAAPGMGAGGGVDVAQWRELAGQLARQHVEGSARTWDAVPDTAVDAPADTPADVHSGVPVDTSAKPAADADREVEEIQRIIGQIQRYESRFRADGLLPDGHTVRSVLSWDFGRASGMARWGLACRFCDVAEAEQAVIRTSRVSQSTYDSWEEFSVGYILGRCLHFDEEEFGSWYEDMVAAHHILTTDPDSPWLNIPWK</sequence>
<evidence type="ECO:0000313" key="4">
    <source>
        <dbReference type="Proteomes" id="UP001156389"/>
    </source>
</evidence>
<comment type="caution">
    <text evidence="3">The sequence shown here is derived from an EMBL/GenBank/DDBJ whole genome shotgun (WGS) entry which is preliminary data.</text>
</comment>
<accession>A0ABT2JT20</accession>
<dbReference type="EMBL" id="JAJAGO010000006">
    <property type="protein sequence ID" value="MCT2591020.1"/>
    <property type="molecule type" value="Genomic_DNA"/>
</dbReference>
<evidence type="ECO:0000259" key="2">
    <source>
        <dbReference type="Pfam" id="PF06889"/>
    </source>
</evidence>